<gene>
    <name evidence="1" type="ORF">BDA96_01G317200</name>
</gene>
<proteinExistence type="predicted"/>
<dbReference type="Proteomes" id="UP000807115">
    <property type="component" value="Chromosome 1"/>
</dbReference>
<reference evidence="1" key="2">
    <citation type="submission" date="2020-10" db="EMBL/GenBank/DDBJ databases">
        <authorList>
            <person name="Cooper E.A."/>
            <person name="Brenton Z.W."/>
            <person name="Flinn B.S."/>
            <person name="Jenkins J."/>
            <person name="Shu S."/>
            <person name="Flowers D."/>
            <person name="Luo F."/>
            <person name="Wang Y."/>
            <person name="Xia P."/>
            <person name="Barry K."/>
            <person name="Daum C."/>
            <person name="Lipzen A."/>
            <person name="Yoshinaga Y."/>
            <person name="Schmutz J."/>
            <person name="Saski C."/>
            <person name="Vermerris W."/>
            <person name="Kresovich S."/>
        </authorList>
    </citation>
    <scope>NUCLEOTIDE SEQUENCE</scope>
</reference>
<reference evidence="1" key="1">
    <citation type="journal article" date="2019" name="BMC Genomics">
        <title>A new reference genome for Sorghum bicolor reveals high levels of sequence similarity between sweet and grain genotypes: implications for the genetics of sugar metabolism.</title>
        <authorList>
            <person name="Cooper E.A."/>
            <person name="Brenton Z.W."/>
            <person name="Flinn B.S."/>
            <person name="Jenkins J."/>
            <person name="Shu S."/>
            <person name="Flowers D."/>
            <person name="Luo F."/>
            <person name="Wang Y."/>
            <person name="Xia P."/>
            <person name="Barry K."/>
            <person name="Daum C."/>
            <person name="Lipzen A."/>
            <person name="Yoshinaga Y."/>
            <person name="Schmutz J."/>
            <person name="Saski C."/>
            <person name="Vermerris W."/>
            <person name="Kresovich S."/>
        </authorList>
    </citation>
    <scope>NUCLEOTIDE SEQUENCE</scope>
</reference>
<protein>
    <submittedName>
        <fullName evidence="1">Uncharacterized protein</fullName>
    </submittedName>
</protein>
<evidence type="ECO:0000313" key="1">
    <source>
        <dbReference type="EMBL" id="KAG0550181.1"/>
    </source>
</evidence>
<comment type="caution">
    <text evidence="1">The sequence shown here is derived from an EMBL/GenBank/DDBJ whole genome shotgun (WGS) entry which is preliminary data.</text>
</comment>
<name>A0A921V202_SORBI</name>
<accession>A0A921V202</accession>
<sequence>MALSSHAPTPPSSPKLSIPIINIEMLRLPRQVIDPEVLRLPNQELPGLVPSIMLPMHPPKHPWLPSHHQLQHCCRCPGRESRRRMWRIRRHLPSLPLTLPLPHRGR</sequence>
<dbReference type="AlphaFoldDB" id="A0A921V202"/>
<organism evidence="1 2">
    <name type="scientific">Sorghum bicolor</name>
    <name type="common">Sorghum</name>
    <name type="synonym">Sorghum vulgare</name>
    <dbReference type="NCBI Taxonomy" id="4558"/>
    <lineage>
        <taxon>Eukaryota</taxon>
        <taxon>Viridiplantae</taxon>
        <taxon>Streptophyta</taxon>
        <taxon>Embryophyta</taxon>
        <taxon>Tracheophyta</taxon>
        <taxon>Spermatophyta</taxon>
        <taxon>Magnoliopsida</taxon>
        <taxon>Liliopsida</taxon>
        <taxon>Poales</taxon>
        <taxon>Poaceae</taxon>
        <taxon>PACMAD clade</taxon>
        <taxon>Panicoideae</taxon>
        <taxon>Andropogonodae</taxon>
        <taxon>Andropogoneae</taxon>
        <taxon>Sorghinae</taxon>
        <taxon>Sorghum</taxon>
    </lineage>
</organism>
<dbReference type="EMBL" id="CM027680">
    <property type="protein sequence ID" value="KAG0550181.1"/>
    <property type="molecule type" value="Genomic_DNA"/>
</dbReference>
<evidence type="ECO:0000313" key="2">
    <source>
        <dbReference type="Proteomes" id="UP000807115"/>
    </source>
</evidence>